<reference evidence="4" key="2">
    <citation type="journal article" date="2019" name="Int. J. Syst. Evol. Microbiol.">
        <title>The Global Catalogue of Microorganisms (GCM) 10K type strain sequencing project: providing services to taxonomists for standard genome sequencing and annotation.</title>
        <authorList>
            <consortium name="The Broad Institute Genomics Platform"/>
            <consortium name="The Broad Institute Genome Sequencing Center for Infectious Disease"/>
            <person name="Wu L."/>
            <person name="Ma J."/>
        </authorList>
    </citation>
    <scope>NUCLEOTIDE SEQUENCE [LARGE SCALE GENOMIC DNA]</scope>
    <source>
        <strain evidence="4">JCM 9651</strain>
    </source>
</reference>
<evidence type="ECO:0000313" key="2">
    <source>
        <dbReference type="EMBL" id="GAA3367162.1"/>
    </source>
</evidence>
<keyword evidence="4" id="KW-1185">Reference proteome</keyword>
<evidence type="ECO:0000256" key="1">
    <source>
        <dbReference type="SAM" id="MobiDB-lite"/>
    </source>
</evidence>
<comment type="caution">
    <text evidence="2">The sequence shown here is derived from an EMBL/GenBank/DDBJ whole genome shotgun (WGS) entry which is preliminary data.</text>
</comment>
<organism evidence="2 4">
    <name type="scientific">Streptomyces sannanensis</name>
    <dbReference type="NCBI Taxonomy" id="285536"/>
    <lineage>
        <taxon>Bacteria</taxon>
        <taxon>Bacillati</taxon>
        <taxon>Actinomycetota</taxon>
        <taxon>Actinomycetes</taxon>
        <taxon>Kitasatosporales</taxon>
        <taxon>Streptomycetaceae</taxon>
        <taxon>Streptomyces</taxon>
    </lineage>
</organism>
<sequence length="83" mass="8315">MKNAGTVAGFPDDESSLAGAGEPSVSVSVFQVLASDGGAAGAGFLAGEELETSSRRVYPSSVLRAAVLPSSERSTRWTLAGAV</sequence>
<dbReference type="Proteomes" id="UP001499990">
    <property type="component" value="Unassembled WGS sequence"/>
</dbReference>
<feature type="region of interest" description="Disordered" evidence="1">
    <location>
        <begin position="1"/>
        <end position="21"/>
    </location>
</feature>
<accession>A0ABP6S3E5</accession>
<gene>
    <name evidence="2" type="ORF">GCM10020367_00290</name>
    <name evidence="3" type="ORF">GCM10020367_68550</name>
</gene>
<reference evidence="2" key="1">
    <citation type="journal article" date="2014" name="Int. J. Syst. Evol. Microbiol.">
        <title>Complete genome of a new Firmicutes species belonging to the dominant human colonic microbiota ('Ruminococcus bicirculans') reveals two chromosomes and a selective capacity to utilize plant glucans.</title>
        <authorList>
            <consortium name="NISC Comparative Sequencing Program"/>
            <person name="Wegmann U."/>
            <person name="Louis P."/>
            <person name="Goesmann A."/>
            <person name="Henrissat B."/>
            <person name="Duncan S.H."/>
            <person name="Flint H.J."/>
        </authorList>
    </citation>
    <scope>NUCLEOTIDE SEQUENCE</scope>
    <source>
        <strain evidence="2">JCM 9651</strain>
    </source>
</reference>
<evidence type="ECO:0000313" key="3">
    <source>
        <dbReference type="EMBL" id="GAA3380536.1"/>
    </source>
</evidence>
<dbReference type="EMBL" id="BAAAYL010000001">
    <property type="protein sequence ID" value="GAA3380536.1"/>
    <property type="molecule type" value="Genomic_DNA"/>
</dbReference>
<reference evidence="2" key="3">
    <citation type="submission" date="2023-12" db="EMBL/GenBank/DDBJ databases">
        <authorList>
            <person name="Sun Q."/>
            <person name="Inoue M."/>
        </authorList>
    </citation>
    <scope>NUCLEOTIDE SEQUENCE</scope>
    <source>
        <strain evidence="2">JCM 9651</strain>
    </source>
</reference>
<name>A0ABP6S3E5_9ACTN</name>
<dbReference type="EMBL" id="BAAAYL010000001">
    <property type="protein sequence ID" value="GAA3367162.1"/>
    <property type="molecule type" value="Genomic_DNA"/>
</dbReference>
<evidence type="ECO:0000313" key="4">
    <source>
        <dbReference type="Proteomes" id="UP001499990"/>
    </source>
</evidence>
<proteinExistence type="predicted"/>
<protein>
    <submittedName>
        <fullName evidence="2">Uncharacterized protein</fullName>
    </submittedName>
</protein>